<evidence type="ECO:0000313" key="4">
    <source>
        <dbReference type="Proteomes" id="UP001366060"/>
    </source>
</evidence>
<dbReference type="InterPro" id="IPR000160">
    <property type="entry name" value="GGDEF_dom"/>
</dbReference>
<dbReference type="EC" id="2.7.7.65" evidence="3"/>
<dbReference type="Proteomes" id="UP001366060">
    <property type="component" value="Unassembled WGS sequence"/>
</dbReference>
<dbReference type="GO" id="GO:0052621">
    <property type="term" value="F:diguanylate cyclase activity"/>
    <property type="evidence" value="ECO:0007669"/>
    <property type="project" value="UniProtKB-EC"/>
</dbReference>
<feature type="transmembrane region" description="Helical" evidence="1">
    <location>
        <begin position="7"/>
        <end position="25"/>
    </location>
</feature>
<name>A0ABU9H983_9GAMM</name>
<dbReference type="PANTHER" id="PTHR46663">
    <property type="entry name" value="DIGUANYLATE CYCLASE DGCT-RELATED"/>
    <property type="match status" value="1"/>
</dbReference>
<comment type="caution">
    <text evidence="3">The sequence shown here is derived from an EMBL/GenBank/DDBJ whole genome shotgun (WGS) entry which is preliminary data.</text>
</comment>
<keyword evidence="1" id="KW-0472">Membrane</keyword>
<accession>A0ABU9H983</accession>
<gene>
    <name evidence="3" type="ORF">V6255_04320</name>
</gene>
<dbReference type="SMART" id="SM00267">
    <property type="entry name" value="GGDEF"/>
    <property type="match status" value="1"/>
</dbReference>
<dbReference type="EMBL" id="JBAKBA010000006">
    <property type="protein sequence ID" value="MEL0658360.1"/>
    <property type="molecule type" value="Genomic_DNA"/>
</dbReference>
<evidence type="ECO:0000313" key="3">
    <source>
        <dbReference type="EMBL" id="MEL0658360.1"/>
    </source>
</evidence>
<dbReference type="CDD" id="cd01949">
    <property type="entry name" value="GGDEF"/>
    <property type="match status" value="1"/>
</dbReference>
<dbReference type="RefSeq" id="WP_341627030.1">
    <property type="nucleotide sequence ID" value="NZ_JBAKBA010000006.1"/>
</dbReference>
<dbReference type="InterPro" id="IPR052163">
    <property type="entry name" value="DGC-Regulatory_Protein"/>
</dbReference>
<dbReference type="Gene3D" id="3.30.70.270">
    <property type="match status" value="1"/>
</dbReference>
<evidence type="ECO:0000256" key="1">
    <source>
        <dbReference type="SAM" id="Phobius"/>
    </source>
</evidence>
<keyword evidence="3" id="KW-0808">Transferase</keyword>
<dbReference type="CDD" id="cd12912">
    <property type="entry name" value="PDC2_MCP_like"/>
    <property type="match status" value="1"/>
</dbReference>
<dbReference type="PANTHER" id="PTHR46663:SF3">
    <property type="entry name" value="SLL0267 PROTEIN"/>
    <property type="match status" value="1"/>
</dbReference>
<keyword evidence="1" id="KW-1133">Transmembrane helix</keyword>
<organism evidence="3 4">
    <name type="scientific">Psychromonas arctica</name>
    <dbReference type="NCBI Taxonomy" id="168275"/>
    <lineage>
        <taxon>Bacteria</taxon>
        <taxon>Pseudomonadati</taxon>
        <taxon>Pseudomonadota</taxon>
        <taxon>Gammaproteobacteria</taxon>
        <taxon>Alteromonadales</taxon>
        <taxon>Psychromonadaceae</taxon>
        <taxon>Psychromonas</taxon>
    </lineage>
</organism>
<dbReference type="Gene3D" id="3.30.450.20">
    <property type="entry name" value="PAS domain"/>
    <property type="match status" value="1"/>
</dbReference>
<proteinExistence type="predicted"/>
<keyword evidence="4" id="KW-1185">Reference proteome</keyword>
<dbReference type="Gene3D" id="6.10.340.10">
    <property type="match status" value="1"/>
</dbReference>
<dbReference type="PROSITE" id="PS50887">
    <property type="entry name" value="GGDEF"/>
    <property type="match status" value="1"/>
</dbReference>
<dbReference type="NCBIfam" id="TIGR00254">
    <property type="entry name" value="GGDEF"/>
    <property type="match status" value="1"/>
</dbReference>
<dbReference type="InterPro" id="IPR043128">
    <property type="entry name" value="Rev_trsase/Diguanyl_cyclase"/>
</dbReference>
<evidence type="ECO:0000259" key="2">
    <source>
        <dbReference type="PROSITE" id="PS50887"/>
    </source>
</evidence>
<dbReference type="Pfam" id="PF00990">
    <property type="entry name" value="GGDEF"/>
    <property type="match status" value="1"/>
</dbReference>
<dbReference type="InterPro" id="IPR029787">
    <property type="entry name" value="Nucleotide_cyclase"/>
</dbReference>
<keyword evidence="3" id="KW-0548">Nucleotidyltransferase</keyword>
<dbReference type="SUPFAM" id="SSF55073">
    <property type="entry name" value="Nucleotide cyclase"/>
    <property type="match status" value="1"/>
</dbReference>
<feature type="domain" description="GGDEF" evidence="2">
    <location>
        <begin position="383"/>
        <end position="532"/>
    </location>
</feature>
<keyword evidence="1" id="KW-0812">Transmembrane</keyword>
<feature type="transmembrane region" description="Helical" evidence="1">
    <location>
        <begin position="271"/>
        <end position="294"/>
    </location>
</feature>
<protein>
    <submittedName>
        <fullName evidence="3">Diguanylate cyclase</fullName>
        <ecNumber evidence="3">2.7.7.65</ecNumber>
    </submittedName>
</protein>
<reference evidence="3 4" key="1">
    <citation type="submission" date="2024-02" db="EMBL/GenBank/DDBJ databases">
        <title>Bacteria isolated from the canopy kelp, Nereocystis luetkeana.</title>
        <authorList>
            <person name="Pfister C.A."/>
            <person name="Younker I.T."/>
            <person name="Light S.H."/>
        </authorList>
    </citation>
    <scope>NUCLEOTIDE SEQUENCE [LARGE SCALE GENOMIC DNA]</scope>
    <source>
        <strain evidence="3 4">TI.2.07</strain>
    </source>
</reference>
<sequence length="538" mass="60687">MKLRHLLVITFAIIVIIPMTLFWIWPYSKALELEVKEVNEKHLVIAKNLSAAFERYYQDVTGIFSIVAFQSQKQLESKEFKQLLNSYKFKEIIVINDEGAVQRCLFSANGNCIESVKNDIVLLAKETLKEGAIQISTVTEDKTNNSGLILLVVKKVNNNILLAYLSTDYIVQMGKRVAFGKKGHAAIVDQAGNVLAHPLDSWIQERKNMIAISPIKKMLAGKTGVDEFYSPALKGDMIAGYTQVPNAKWGVMVPQPIKELENKADAIDQTAIFVMLLGLGLALLITIPVSLILIKPLENLLRAIKLIEQGGSNVNLKWNLSKLIPLELQLLKMSFANMMQNIERNKKEISKLAYFDATTGLPNRNYFYRLSNKALDKMLKTNQKGALVFIDFDGFKAVNDTYGHRVGDELLFLFGKRLASFLSFNSEYEQINYLTDNLPLIIPARLGGDEFVILFQDIENRREVELKLQTLFEVLFLKYELHDGVELTITGSAGVALYPENGYRYDQLMKSADIAMYDAKSAGKNRIKFAEKAFNKTS</sequence>